<organism evidence="3 4">
    <name type="scientific">Phyllobacterium trifolii</name>
    <dbReference type="NCBI Taxonomy" id="300193"/>
    <lineage>
        <taxon>Bacteria</taxon>
        <taxon>Pseudomonadati</taxon>
        <taxon>Pseudomonadota</taxon>
        <taxon>Alphaproteobacteria</taxon>
        <taxon>Hyphomicrobiales</taxon>
        <taxon>Phyllobacteriaceae</taxon>
        <taxon>Phyllobacterium</taxon>
    </lineage>
</organism>
<evidence type="ECO:0000256" key="1">
    <source>
        <dbReference type="SAM" id="Phobius"/>
    </source>
</evidence>
<sequence length="207" mass="23221">MRFSRSQRGYRAARKSRYSAILAVSIVLIGLFGFTVAGTAGPTSFTGRQTGLMIPRFVSLSASRANMRVGPGIQYLIKWEYVARGIPLEIIDEYGNWRRVRDSEGVTGWMFHTLLSSKRTGLIAPWQKQFASLRKRPSTEAPIIARLQPHVLVSLQQCDGAWCSVSVAKQLKGYISQSKIWGAYPSETFGSCFFCFDGMFRFVIFAL</sequence>
<comment type="caution">
    <text evidence="3">The sequence shown here is derived from an EMBL/GenBank/DDBJ whole genome shotgun (WGS) entry which is preliminary data.</text>
</comment>
<dbReference type="InterPro" id="IPR010466">
    <property type="entry name" value="DUF1058"/>
</dbReference>
<dbReference type="InterPro" id="IPR003646">
    <property type="entry name" value="SH3-like_bac-type"/>
</dbReference>
<feature type="domain" description="SH3b" evidence="2">
    <location>
        <begin position="120"/>
        <end position="184"/>
    </location>
</feature>
<evidence type="ECO:0000259" key="2">
    <source>
        <dbReference type="SMART" id="SM00287"/>
    </source>
</evidence>
<dbReference type="Pfam" id="PF06347">
    <property type="entry name" value="SH3_4"/>
    <property type="match status" value="2"/>
</dbReference>
<keyword evidence="1" id="KW-0812">Transmembrane</keyword>
<keyword evidence="1" id="KW-0472">Membrane</keyword>
<accession>A0A839UFR1</accession>
<dbReference type="RefSeq" id="WP_246411379.1">
    <property type="nucleotide sequence ID" value="NZ_JACHXN010000047.1"/>
</dbReference>
<feature type="domain" description="SH3b" evidence="2">
    <location>
        <begin position="55"/>
        <end position="119"/>
    </location>
</feature>
<dbReference type="PANTHER" id="PTHR34408">
    <property type="entry name" value="FAMILY PROTEIN, PUTATIVE-RELATED"/>
    <property type="match status" value="1"/>
</dbReference>
<feature type="transmembrane region" description="Helical" evidence="1">
    <location>
        <begin position="20"/>
        <end position="40"/>
    </location>
</feature>
<keyword evidence="1" id="KW-1133">Transmembrane helix</keyword>
<dbReference type="Proteomes" id="UP000554520">
    <property type="component" value="Unassembled WGS sequence"/>
</dbReference>
<dbReference type="EMBL" id="JACHXN010000047">
    <property type="protein sequence ID" value="MBB3149866.1"/>
    <property type="molecule type" value="Genomic_DNA"/>
</dbReference>
<protein>
    <submittedName>
        <fullName evidence="3">SH3-like domain-containing protein</fullName>
    </submittedName>
</protein>
<dbReference type="Gene3D" id="2.30.30.40">
    <property type="entry name" value="SH3 Domains"/>
    <property type="match status" value="1"/>
</dbReference>
<dbReference type="PANTHER" id="PTHR34408:SF1">
    <property type="entry name" value="GLYCOSYL HYDROLASE FAMILY 19 DOMAIN-CONTAINING PROTEIN HI_1415"/>
    <property type="match status" value="1"/>
</dbReference>
<dbReference type="InterPro" id="IPR052354">
    <property type="entry name" value="Cell_Wall_Dynamics_Protein"/>
</dbReference>
<evidence type="ECO:0000313" key="3">
    <source>
        <dbReference type="EMBL" id="MBB3149866.1"/>
    </source>
</evidence>
<keyword evidence="4" id="KW-1185">Reference proteome</keyword>
<reference evidence="3 4" key="1">
    <citation type="submission" date="2020-08" db="EMBL/GenBank/DDBJ databases">
        <title>Genomic Encyclopedia of Type Strains, Phase III (KMG-III): the genomes of soil and plant-associated and newly described type strains.</title>
        <authorList>
            <person name="Whitman W."/>
        </authorList>
    </citation>
    <scope>NUCLEOTIDE SEQUENCE [LARGE SCALE GENOMIC DNA]</scope>
    <source>
        <strain evidence="3 4">CECT 7015</strain>
    </source>
</reference>
<name>A0A839UFR1_9HYPH</name>
<evidence type="ECO:0000313" key="4">
    <source>
        <dbReference type="Proteomes" id="UP000554520"/>
    </source>
</evidence>
<dbReference type="AlphaFoldDB" id="A0A839UFR1"/>
<dbReference type="SMART" id="SM00287">
    <property type="entry name" value="SH3b"/>
    <property type="match status" value="2"/>
</dbReference>
<gene>
    <name evidence="3" type="ORF">FHS21_006323</name>
</gene>
<proteinExistence type="predicted"/>